<dbReference type="Proteomes" id="UP001303160">
    <property type="component" value="Unassembled WGS sequence"/>
</dbReference>
<organism evidence="1 2">
    <name type="scientific">Triangularia verruculosa</name>
    <dbReference type="NCBI Taxonomy" id="2587418"/>
    <lineage>
        <taxon>Eukaryota</taxon>
        <taxon>Fungi</taxon>
        <taxon>Dikarya</taxon>
        <taxon>Ascomycota</taxon>
        <taxon>Pezizomycotina</taxon>
        <taxon>Sordariomycetes</taxon>
        <taxon>Sordariomycetidae</taxon>
        <taxon>Sordariales</taxon>
        <taxon>Podosporaceae</taxon>
        <taxon>Triangularia</taxon>
    </lineage>
</organism>
<protein>
    <submittedName>
        <fullName evidence="1">Uncharacterized protein</fullName>
    </submittedName>
</protein>
<gene>
    <name evidence="1" type="ORF">QBC40DRAFT_293981</name>
</gene>
<comment type="caution">
    <text evidence="1">The sequence shown here is derived from an EMBL/GenBank/DDBJ whole genome shotgun (WGS) entry which is preliminary data.</text>
</comment>
<evidence type="ECO:0000313" key="2">
    <source>
        <dbReference type="Proteomes" id="UP001303160"/>
    </source>
</evidence>
<proteinExistence type="predicted"/>
<name>A0AAN7AW05_9PEZI</name>
<reference evidence="1" key="2">
    <citation type="submission" date="2023-05" db="EMBL/GenBank/DDBJ databases">
        <authorList>
            <consortium name="Lawrence Berkeley National Laboratory"/>
            <person name="Steindorff A."/>
            <person name="Hensen N."/>
            <person name="Bonometti L."/>
            <person name="Westerberg I."/>
            <person name="Brannstrom I.O."/>
            <person name="Guillou S."/>
            <person name="Cros-Aarteil S."/>
            <person name="Calhoun S."/>
            <person name="Haridas S."/>
            <person name="Kuo A."/>
            <person name="Mondo S."/>
            <person name="Pangilinan J."/>
            <person name="Riley R."/>
            <person name="Labutti K."/>
            <person name="Andreopoulos B."/>
            <person name="Lipzen A."/>
            <person name="Chen C."/>
            <person name="Yanf M."/>
            <person name="Daum C."/>
            <person name="Ng V."/>
            <person name="Clum A."/>
            <person name="Ohm R."/>
            <person name="Martin F."/>
            <person name="Silar P."/>
            <person name="Natvig D."/>
            <person name="Lalanne C."/>
            <person name="Gautier V."/>
            <person name="Ament-Velasquez S.L."/>
            <person name="Kruys A."/>
            <person name="Hutchinson M.I."/>
            <person name="Powell A.J."/>
            <person name="Barry K."/>
            <person name="Miller A.N."/>
            <person name="Grigoriev I.V."/>
            <person name="Debuchy R."/>
            <person name="Gladieux P."/>
            <person name="Thoren M.H."/>
            <person name="Johannesson H."/>
        </authorList>
    </citation>
    <scope>NUCLEOTIDE SEQUENCE</scope>
    <source>
        <strain evidence="1">CBS 315.58</strain>
    </source>
</reference>
<reference evidence="1" key="1">
    <citation type="journal article" date="2023" name="Mol. Phylogenet. Evol.">
        <title>Genome-scale phylogeny and comparative genomics of the fungal order Sordariales.</title>
        <authorList>
            <person name="Hensen N."/>
            <person name="Bonometti L."/>
            <person name="Westerberg I."/>
            <person name="Brannstrom I.O."/>
            <person name="Guillou S."/>
            <person name="Cros-Aarteil S."/>
            <person name="Calhoun S."/>
            <person name="Haridas S."/>
            <person name="Kuo A."/>
            <person name="Mondo S."/>
            <person name="Pangilinan J."/>
            <person name="Riley R."/>
            <person name="LaButti K."/>
            <person name="Andreopoulos B."/>
            <person name="Lipzen A."/>
            <person name="Chen C."/>
            <person name="Yan M."/>
            <person name="Daum C."/>
            <person name="Ng V."/>
            <person name="Clum A."/>
            <person name="Steindorff A."/>
            <person name="Ohm R.A."/>
            <person name="Martin F."/>
            <person name="Silar P."/>
            <person name="Natvig D.O."/>
            <person name="Lalanne C."/>
            <person name="Gautier V."/>
            <person name="Ament-Velasquez S.L."/>
            <person name="Kruys A."/>
            <person name="Hutchinson M.I."/>
            <person name="Powell A.J."/>
            <person name="Barry K."/>
            <person name="Miller A.N."/>
            <person name="Grigoriev I.V."/>
            <person name="Debuchy R."/>
            <person name="Gladieux P."/>
            <person name="Hiltunen Thoren M."/>
            <person name="Johannesson H."/>
        </authorList>
    </citation>
    <scope>NUCLEOTIDE SEQUENCE</scope>
    <source>
        <strain evidence="1">CBS 315.58</strain>
    </source>
</reference>
<accession>A0AAN7AW05</accession>
<keyword evidence="2" id="KW-1185">Reference proteome</keyword>
<dbReference type="EMBL" id="MU863890">
    <property type="protein sequence ID" value="KAK4203316.1"/>
    <property type="molecule type" value="Genomic_DNA"/>
</dbReference>
<dbReference type="AlphaFoldDB" id="A0AAN7AW05"/>
<evidence type="ECO:0000313" key="1">
    <source>
        <dbReference type="EMBL" id="KAK4203316.1"/>
    </source>
</evidence>
<sequence>MINRLPPHKQQSVLAKPATAVRRPLMSSRVELGTAKDHRRGHEKSTSFASHEHIKIIINAFSRSDYTTHVIEEHILALEWETIMVLLDDLHACQDQCDDDGCLDDDDDEGCVYKEKSSLAAVAVAKAAVQVMGDILRLIWIGLDIVVRWMRWGRCRRSARLCMRVWGLFFCGAVEESAQGVLGYGDGGQGACREAQVAKDLIDDILRKITDNSFAQEFKASHQEDVDDHTSRHSDPHGSWSVRVLDIHAAFNYNFRHSALYDPSEGVRVNEIANRIRALFSSITSTVYDLDEPSYKTIAEGVEAMFAIISMLVYTEDSFRDPANRIYKRVGENCMKLAAVLHHFKPHELRQFFTEEDNRFKNKLDLLVEKSRYSTYDAKILRDLRAVQALVEDRVK</sequence>